<dbReference type="EMBL" id="SJPJ01000001">
    <property type="protein sequence ID" value="TWT84762.1"/>
    <property type="molecule type" value="Genomic_DNA"/>
</dbReference>
<gene>
    <name evidence="3" type="ORF">CA13_62420</name>
</gene>
<evidence type="ECO:0000313" key="4">
    <source>
        <dbReference type="Proteomes" id="UP000315010"/>
    </source>
</evidence>
<evidence type="ECO:0000313" key="3">
    <source>
        <dbReference type="EMBL" id="TWT84762.1"/>
    </source>
</evidence>
<feature type="domain" description="HTH HARE-type" evidence="2">
    <location>
        <begin position="1"/>
        <end position="50"/>
    </location>
</feature>
<protein>
    <recommendedName>
        <fullName evidence="2">HTH HARE-type domain-containing protein</fullName>
    </recommendedName>
</protein>
<accession>A0A5C5ZBR8</accession>
<reference evidence="3 4" key="1">
    <citation type="submission" date="2019-02" db="EMBL/GenBank/DDBJ databases">
        <title>Deep-cultivation of Planctomycetes and their phenomic and genomic characterization uncovers novel biology.</title>
        <authorList>
            <person name="Wiegand S."/>
            <person name="Jogler M."/>
            <person name="Boedeker C."/>
            <person name="Pinto D."/>
            <person name="Vollmers J."/>
            <person name="Rivas-Marin E."/>
            <person name="Kohn T."/>
            <person name="Peeters S.H."/>
            <person name="Heuer A."/>
            <person name="Rast P."/>
            <person name="Oberbeckmann S."/>
            <person name="Bunk B."/>
            <person name="Jeske O."/>
            <person name="Meyerdierks A."/>
            <person name="Storesund J.E."/>
            <person name="Kallscheuer N."/>
            <person name="Luecker S."/>
            <person name="Lage O.M."/>
            <person name="Pohl T."/>
            <person name="Merkel B.J."/>
            <person name="Hornburger P."/>
            <person name="Mueller R.-W."/>
            <person name="Bruemmer F."/>
            <person name="Labrenz M."/>
            <person name="Spormann A.M."/>
            <person name="Op Den Camp H."/>
            <person name="Overmann J."/>
            <person name="Amann R."/>
            <person name="Jetten M.S.M."/>
            <person name="Mascher T."/>
            <person name="Medema M.H."/>
            <person name="Devos D.P."/>
            <person name="Kaster A.-K."/>
            <person name="Ovreas L."/>
            <person name="Rohde M."/>
            <person name="Galperin M.Y."/>
            <person name="Jogler C."/>
        </authorList>
    </citation>
    <scope>NUCLEOTIDE SEQUENCE [LARGE SCALE GENOMIC DNA]</scope>
    <source>
        <strain evidence="3 4">CA13</strain>
    </source>
</reference>
<keyword evidence="4" id="KW-1185">Reference proteome</keyword>
<dbReference type="AlphaFoldDB" id="A0A5C5ZBR8"/>
<dbReference type="Proteomes" id="UP000315010">
    <property type="component" value="Unassembled WGS sequence"/>
</dbReference>
<dbReference type="Pfam" id="PF05066">
    <property type="entry name" value="HARE-HTH"/>
    <property type="match status" value="1"/>
</dbReference>
<dbReference type="GO" id="GO:0006355">
    <property type="term" value="P:regulation of DNA-templated transcription"/>
    <property type="evidence" value="ECO:0007669"/>
    <property type="project" value="InterPro"/>
</dbReference>
<dbReference type="InterPro" id="IPR007759">
    <property type="entry name" value="Asxl_HARE-HTH"/>
</dbReference>
<proteinExistence type="predicted"/>
<evidence type="ECO:0000256" key="1">
    <source>
        <dbReference type="ARBA" id="ARBA00023163"/>
    </source>
</evidence>
<sequence>MVEAMAKAKLWASPGGKTPDATLYAAILRDMRKGKDARFKKAAPGRFTNA</sequence>
<dbReference type="PROSITE" id="PS51913">
    <property type="entry name" value="HTH_HARE"/>
    <property type="match status" value="1"/>
</dbReference>
<organism evidence="3 4">
    <name type="scientific">Novipirellula herctigrandis</name>
    <dbReference type="NCBI Taxonomy" id="2527986"/>
    <lineage>
        <taxon>Bacteria</taxon>
        <taxon>Pseudomonadati</taxon>
        <taxon>Planctomycetota</taxon>
        <taxon>Planctomycetia</taxon>
        <taxon>Pirellulales</taxon>
        <taxon>Pirellulaceae</taxon>
        <taxon>Novipirellula</taxon>
    </lineage>
</organism>
<keyword evidence="1" id="KW-0804">Transcription</keyword>
<name>A0A5C5ZBR8_9BACT</name>
<comment type="caution">
    <text evidence="3">The sequence shown here is derived from an EMBL/GenBank/DDBJ whole genome shotgun (WGS) entry which is preliminary data.</text>
</comment>
<evidence type="ECO:0000259" key="2">
    <source>
        <dbReference type="PROSITE" id="PS51913"/>
    </source>
</evidence>